<sequence>MAEKVYSQTVTSTGAGRDGHVKGDGGIDFDVTAPKGDGVNPESLLAAAWAACFNGALQKTMGEAGVDVEKHTPTVDAEVTLNTVESGFRLSGKITARFANAGELDNAQELVDKADAFCPFSKALRGDIDIEAVAE</sequence>
<dbReference type="SUPFAM" id="SSF82784">
    <property type="entry name" value="OsmC-like"/>
    <property type="match status" value="1"/>
</dbReference>
<dbReference type="RefSeq" id="WP_075663092.1">
    <property type="nucleotide sequence ID" value="NZ_CP009247.1"/>
</dbReference>
<dbReference type="OrthoDB" id="9797508at2"/>
<proteinExistence type="inferred from homology"/>
<dbReference type="GO" id="GO:0006979">
    <property type="term" value="P:response to oxidative stress"/>
    <property type="evidence" value="ECO:0007669"/>
    <property type="project" value="InterPro"/>
</dbReference>
<dbReference type="NCBIfam" id="TIGR03561">
    <property type="entry name" value="organ_hyd_perox"/>
    <property type="match status" value="1"/>
</dbReference>
<evidence type="ECO:0000313" key="3">
    <source>
        <dbReference type="EMBL" id="APT88121.1"/>
    </source>
</evidence>
<dbReference type="KEGG" id="cfk:CFRA_01125"/>
<evidence type="ECO:0000256" key="1">
    <source>
        <dbReference type="ARBA" id="ARBA00007378"/>
    </source>
</evidence>
<keyword evidence="4" id="KW-1185">Reference proteome</keyword>
<dbReference type="Pfam" id="PF02566">
    <property type="entry name" value="OsmC"/>
    <property type="match status" value="1"/>
</dbReference>
<dbReference type="AlphaFoldDB" id="A0A1L7CQM6"/>
<dbReference type="InterPro" id="IPR015946">
    <property type="entry name" value="KH_dom-like_a/b"/>
</dbReference>
<dbReference type="Gene3D" id="2.20.25.10">
    <property type="match status" value="1"/>
</dbReference>
<gene>
    <name evidence="3" type="ORF">CFRA_01125</name>
</gene>
<dbReference type="EMBL" id="CP009247">
    <property type="protein sequence ID" value="APT88121.1"/>
    <property type="molecule type" value="Genomic_DNA"/>
</dbReference>
<organism evidence="3 4">
    <name type="scientific">Corynebacterium frankenforstense DSM 45800</name>
    <dbReference type="NCBI Taxonomy" id="1437875"/>
    <lineage>
        <taxon>Bacteria</taxon>
        <taxon>Bacillati</taxon>
        <taxon>Actinomycetota</taxon>
        <taxon>Actinomycetes</taxon>
        <taxon>Mycobacteriales</taxon>
        <taxon>Corynebacteriaceae</taxon>
        <taxon>Corynebacterium</taxon>
    </lineage>
</organism>
<feature type="region of interest" description="Disordered" evidence="2">
    <location>
        <begin position="1"/>
        <end position="24"/>
    </location>
</feature>
<feature type="compositionally biased region" description="Polar residues" evidence="2">
    <location>
        <begin position="1"/>
        <end position="14"/>
    </location>
</feature>
<evidence type="ECO:0000256" key="2">
    <source>
        <dbReference type="SAM" id="MobiDB-lite"/>
    </source>
</evidence>
<dbReference type="STRING" id="1437875.CFRA_01125"/>
<reference evidence="3 4" key="1">
    <citation type="submission" date="2014-08" db="EMBL/GenBank/DDBJ databases">
        <title>Complete genome sequence of Corynebacterium frankenforstense ST18(T) (=DSM 45800(T)), isolated from raw cow milk.</title>
        <authorList>
            <person name="Ruckert C."/>
            <person name="Albersmeier A."/>
            <person name="Winkler A."/>
            <person name="Lipski A."/>
            <person name="Kalinowski J."/>
        </authorList>
    </citation>
    <scope>NUCLEOTIDE SEQUENCE [LARGE SCALE GENOMIC DNA]</scope>
    <source>
        <strain evidence="3 4">ST18</strain>
    </source>
</reference>
<evidence type="ECO:0000313" key="4">
    <source>
        <dbReference type="Proteomes" id="UP000185434"/>
    </source>
</evidence>
<name>A0A1L7CQM6_9CORY</name>
<protein>
    <submittedName>
        <fullName evidence="3">Organic hydroperoxide resistance protein</fullName>
    </submittedName>
</protein>
<comment type="similarity">
    <text evidence="1">Belongs to the OsmC/Ohr family.</text>
</comment>
<dbReference type="InterPro" id="IPR036102">
    <property type="entry name" value="OsmC/Ohrsf"/>
</dbReference>
<dbReference type="PANTHER" id="PTHR33797">
    <property type="entry name" value="ORGANIC HYDROPEROXIDE RESISTANCE PROTEIN-LIKE"/>
    <property type="match status" value="1"/>
</dbReference>
<dbReference type="Gene3D" id="3.30.300.20">
    <property type="match status" value="1"/>
</dbReference>
<dbReference type="InterPro" id="IPR019953">
    <property type="entry name" value="OHR"/>
</dbReference>
<dbReference type="PANTHER" id="PTHR33797:SF2">
    <property type="entry name" value="ORGANIC HYDROPEROXIDE RESISTANCE PROTEIN-LIKE"/>
    <property type="match status" value="1"/>
</dbReference>
<dbReference type="Proteomes" id="UP000185434">
    <property type="component" value="Chromosome"/>
</dbReference>
<accession>A0A1L7CQM6</accession>
<dbReference type="InterPro" id="IPR003718">
    <property type="entry name" value="OsmC/Ohr_fam"/>
</dbReference>